<dbReference type="InterPro" id="IPR019826">
    <property type="entry name" value="Carboxylesterase_B_AS"/>
</dbReference>
<evidence type="ECO:0000259" key="7">
    <source>
        <dbReference type="Pfam" id="PF00135"/>
    </source>
</evidence>
<keyword evidence="3 6" id="KW-0378">Hydrolase</keyword>
<sequence length="551" mass="63485">MNSTKITVKQGILCGKKELLPNGKPFSIFLGIPYAKPPVRELRFRSPQKIIQFDRFELDCTSEGDACFQKSPLTRKYVGSENCLNLNVYVPFQENPLNKLAVMVYIHGGAMKYDSNSRTLYSPEYLVMENVIVVVINYRLHALGFMYMPSMGISGNAGMKDQQMALEWIYENIESFGGNQQKICLFGESAGAACVNFHLLNAKSRKFINTMILQSGSAMCEWNFQGLAESTALELAKIVGCKGDSIEDAYNTLMTVPVKELYDNCDHVLTEEEENTGYRKKWRTVIEEESDDAFITQTSLDAIINQAGEFSIPIIIGGNNGDGMPLVARILSQKKLPLYDRLLAYFIPRSIQNLTYDEIEEIQREIRDFYFSGKALTNENVEHLMNLLTDAEYLFPLTVSSELHARYHPKMKQFLYEFQFDGQLNIQKKQMKMEKIKLASHADDVFYFFGGYLVDKVILQSDSREVKMRNILCKLWTNFAKYGDPTPDHDNPVPFKWTPLLPIEANQTEITLDYLVINDDMKMARNLNKERMDFWRKIYRKHNEKFIRSRL</sequence>
<comment type="similarity">
    <text evidence="1 6">Belongs to the type-B carboxylesterase/lipase family.</text>
</comment>
<keyword evidence="9" id="KW-1185">Reference proteome</keyword>
<gene>
    <name evidence="8" type="primary">Tcjhe_2</name>
    <name evidence="8" type="ORF">Bhyg_06202</name>
</gene>
<evidence type="ECO:0000256" key="6">
    <source>
        <dbReference type="RuleBase" id="RU361235"/>
    </source>
</evidence>
<dbReference type="AlphaFoldDB" id="A0A9Q0N1G3"/>
<evidence type="ECO:0000256" key="4">
    <source>
        <dbReference type="ARBA" id="ARBA00023157"/>
    </source>
</evidence>
<dbReference type="OrthoDB" id="19653at2759"/>
<evidence type="ECO:0000256" key="5">
    <source>
        <dbReference type="ARBA" id="ARBA00023180"/>
    </source>
</evidence>
<keyword evidence="4" id="KW-1015">Disulfide bond</keyword>
<dbReference type="InterPro" id="IPR050309">
    <property type="entry name" value="Type-B_Carboxylest/Lipase"/>
</dbReference>
<dbReference type="Pfam" id="PF00135">
    <property type="entry name" value="COesterase"/>
    <property type="match status" value="1"/>
</dbReference>
<dbReference type="PROSITE" id="PS00122">
    <property type="entry name" value="CARBOXYLESTERASE_B_1"/>
    <property type="match status" value="1"/>
</dbReference>
<dbReference type="Gene3D" id="3.40.50.1820">
    <property type="entry name" value="alpha/beta hydrolase"/>
    <property type="match status" value="1"/>
</dbReference>
<dbReference type="EMBL" id="WJQU01000002">
    <property type="protein sequence ID" value="KAJ6641267.1"/>
    <property type="molecule type" value="Genomic_DNA"/>
</dbReference>
<comment type="caution">
    <text evidence="8">The sequence shown here is derived from an EMBL/GenBank/DDBJ whole genome shotgun (WGS) entry which is preliminary data.</text>
</comment>
<evidence type="ECO:0000256" key="3">
    <source>
        <dbReference type="ARBA" id="ARBA00022801"/>
    </source>
</evidence>
<evidence type="ECO:0000256" key="1">
    <source>
        <dbReference type="ARBA" id="ARBA00005964"/>
    </source>
</evidence>
<dbReference type="Proteomes" id="UP001151699">
    <property type="component" value="Chromosome B"/>
</dbReference>
<proteinExistence type="inferred from homology"/>
<dbReference type="InterPro" id="IPR029058">
    <property type="entry name" value="AB_hydrolase_fold"/>
</dbReference>
<dbReference type="GO" id="GO:0052689">
    <property type="term" value="F:carboxylic ester hydrolase activity"/>
    <property type="evidence" value="ECO:0007669"/>
    <property type="project" value="UniProtKB-KW"/>
</dbReference>
<dbReference type="EC" id="3.1.1.-" evidence="6"/>
<protein>
    <recommendedName>
        <fullName evidence="6">Carboxylic ester hydrolase</fullName>
        <ecNumber evidence="6">3.1.1.-</ecNumber>
    </recommendedName>
</protein>
<organism evidence="8 9">
    <name type="scientific">Pseudolycoriella hygida</name>
    <dbReference type="NCBI Taxonomy" id="35572"/>
    <lineage>
        <taxon>Eukaryota</taxon>
        <taxon>Metazoa</taxon>
        <taxon>Ecdysozoa</taxon>
        <taxon>Arthropoda</taxon>
        <taxon>Hexapoda</taxon>
        <taxon>Insecta</taxon>
        <taxon>Pterygota</taxon>
        <taxon>Neoptera</taxon>
        <taxon>Endopterygota</taxon>
        <taxon>Diptera</taxon>
        <taxon>Nematocera</taxon>
        <taxon>Sciaroidea</taxon>
        <taxon>Sciaridae</taxon>
        <taxon>Pseudolycoriella</taxon>
    </lineage>
</organism>
<accession>A0A9Q0N1G3</accession>
<evidence type="ECO:0000256" key="2">
    <source>
        <dbReference type="ARBA" id="ARBA00022487"/>
    </source>
</evidence>
<name>A0A9Q0N1G3_9DIPT</name>
<reference evidence="8" key="1">
    <citation type="submission" date="2022-07" db="EMBL/GenBank/DDBJ databases">
        <authorList>
            <person name="Trinca V."/>
            <person name="Uliana J.V.C."/>
            <person name="Torres T.T."/>
            <person name="Ward R.J."/>
            <person name="Monesi N."/>
        </authorList>
    </citation>
    <scope>NUCLEOTIDE SEQUENCE</scope>
    <source>
        <strain evidence="8">HSMRA1968</strain>
        <tissue evidence="8">Whole embryos</tissue>
    </source>
</reference>
<keyword evidence="5" id="KW-0325">Glycoprotein</keyword>
<feature type="domain" description="Carboxylesterase type B" evidence="7">
    <location>
        <begin position="3"/>
        <end position="535"/>
    </location>
</feature>
<dbReference type="PANTHER" id="PTHR11559">
    <property type="entry name" value="CARBOXYLESTERASE"/>
    <property type="match status" value="1"/>
</dbReference>
<evidence type="ECO:0000313" key="8">
    <source>
        <dbReference type="EMBL" id="KAJ6641267.1"/>
    </source>
</evidence>
<dbReference type="SUPFAM" id="SSF53474">
    <property type="entry name" value="alpha/beta-Hydrolases"/>
    <property type="match status" value="1"/>
</dbReference>
<keyword evidence="2" id="KW-0719">Serine esterase</keyword>
<dbReference type="InterPro" id="IPR002018">
    <property type="entry name" value="CarbesteraseB"/>
</dbReference>
<evidence type="ECO:0000313" key="9">
    <source>
        <dbReference type="Proteomes" id="UP001151699"/>
    </source>
</evidence>